<dbReference type="InterPro" id="IPR012337">
    <property type="entry name" value="RNaseH-like_sf"/>
</dbReference>
<dbReference type="InterPro" id="IPR056924">
    <property type="entry name" value="SH3_Tf2-1"/>
</dbReference>
<keyword evidence="12" id="KW-0378">Hydrolase</keyword>
<dbReference type="GO" id="GO:0015074">
    <property type="term" value="P:DNA integration"/>
    <property type="evidence" value="ECO:0007669"/>
    <property type="project" value="UniProtKB-KW"/>
</dbReference>
<dbReference type="Pfam" id="PF00665">
    <property type="entry name" value="rve"/>
    <property type="match status" value="1"/>
</dbReference>
<dbReference type="InterPro" id="IPR043502">
    <property type="entry name" value="DNA/RNA_pol_sf"/>
</dbReference>
<dbReference type="GO" id="GO:0006310">
    <property type="term" value="P:DNA recombination"/>
    <property type="evidence" value="ECO:0007669"/>
    <property type="project" value="UniProtKB-KW"/>
</dbReference>
<feature type="domain" description="Chromo" evidence="21">
    <location>
        <begin position="1386"/>
        <end position="1444"/>
    </location>
</feature>
<evidence type="ECO:0000256" key="3">
    <source>
        <dbReference type="ARBA" id="ARBA00012180"/>
    </source>
</evidence>
<dbReference type="Pfam" id="PF00078">
    <property type="entry name" value="RVT_1"/>
    <property type="match status" value="1"/>
</dbReference>
<keyword evidence="6" id="KW-0808">Transferase</keyword>
<dbReference type="FunFam" id="3.30.70.270:FF:000020">
    <property type="entry name" value="Transposon Tf2-6 polyprotein-like Protein"/>
    <property type="match status" value="1"/>
</dbReference>
<evidence type="ECO:0000256" key="1">
    <source>
        <dbReference type="ARBA" id="ARBA00004123"/>
    </source>
</evidence>
<dbReference type="SMART" id="SM00298">
    <property type="entry name" value="CHROMO"/>
    <property type="match status" value="1"/>
</dbReference>
<evidence type="ECO:0000256" key="15">
    <source>
        <dbReference type="ARBA" id="ARBA00022918"/>
    </source>
</evidence>
<keyword evidence="8" id="KW-0540">Nuclease</keyword>
<dbReference type="PROSITE" id="PS50013">
    <property type="entry name" value="CHROMO_2"/>
    <property type="match status" value="1"/>
</dbReference>
<evidence type="ECO:0000313" key="24">
    <source>
        <dbReference type="Ensembl" id="ENSNFUP00015005000.1"/>
    </source>
</evidence>
<comment type="subcellular location">
    <subcellularLocation>
        <location evidence="1">Nucleus</location>
    </subcellularLocation>
</comment>
<dbReference type="InterPro" id="IPR021109">
    <property type="entry name" value="Peptidase_aspartic_dom_sf"/>
</dbReference>
<evidence type="ECO:0000256" key="13">
    <source>
        <dbReference type="ARBA" id="ARBA00022842"/>
    </source>
</evidence>
<dbReference type="SUPFAM" id="SSF50630">
    <property type="entry name" value="Acid proteases"/>
    <property type="match status" value="1"/>
</dbReference>
<evidence type="ECO:0000256" key="11">
    <source>
        <dbReference type="ARBA" id="ARBA00022759"/>
    </source>
</evidence>
<evidence type="ECO:0000256" key="18">
    <source>
        <dbReference type="ARBA" id="ARBA00023172"/>
    </source>
</evidence>
<evidence type="ECO:0000256" key="2">
    <source>
        <dbReference type="ARBA" id="ARBA00010879"/>
    </source>
</evidence>
<dbReference type="PANTHER" id="PTHR37984">
    <property type="entry name" value="PROTEIN CBG26694"/>
    <property type="match status" value="1"/>
</dbReference>
<dbReference type="PROSITE" id="PS50878">
    <property type="entry name" value="RT_POL"/>
    <property type="match status" value="1"/>
</dbReference>
<reference evidence="24" key="2">
    <citation type="submission" date="2025-08" db="UniProtKB">
        <authorList>
            <consortium name="Ensembl"/>
        </authorList>
    </citation>
    <scope>IDENTIFICATION</scope>
</reference>
<dbReference type="GO" id="GO:0004190">
    <property type="term" value="F:aspartic-type endopeptidase activity"/>
    <property type="evidence" value="ECO:0007669"/>
    <property type="project" value="UniProtKB-KW"/>
</dbReference>
<keyword evidence="7" id="KW-0548">Nucleotidyltransferase</keyword>
<feature type="domain" description="Integrase catalytic" evidence="23">
    <location>
        <begin position="1086"/>
        <end position="1253"/>
    </location>
</feature>
<dbReference type="Gene3D" id="3.10.10.10">
    <property type="entry name" value="HIV Type 1 Reverse Transcriptase, subunit A, domain 1"/>
    <property type="match status" value="1"/>
</dbReference>
<dbReference type="InterPro" id="IPR050951">
    <property type="entry name" value="Retrovirus_Pol_polyprotein"/>
</dbReference>
<dbReference type="Proteomes" id="UP000694548">
    <property type="component" value="Chromosome sgr01"/>
</dbReference>
<dbReference type="SUPFAM" id="SSF54160">
    <property type="entry name" value="Chromo domain-like"/>
    <property type="match status" value="1"/>
</dbReference>
<evidence type="ECO:0000256" key="4">
    <source>
        <dbReference type="ARBA" id="ARBA00012493"/>
    </source>
</evidence>
<feature type="region of interest" description="Disordered" evidence="20">
    <location>
        <begin position="316"/>
        <end position="362"/>
    </location>
</feature>
<evidence type="ECO:0000259" key="23">
    <source>
        <dbReference type="PROSITE" id="PS50994"/>
    </source>
</evidence>
<dbReference type="CDD" id="cd01647">
    <property type="entry name" value="RT_LTR"/>
    <property type="match status" value="1"/>
</dbReference>
<dbReference type="Pfam" id="PF24626">
    <property type="entry name" value="SH3_Tf2-1"/>
    <property type="match status" value="1"/>
</dbReference>
<feature type="compositionally biased region" description="Low complexity" evidence="20">
    <location>
        <begin position="13"/>
        <end position="24"/>
    </location>
</feature>
<dbReference type="Gene3D" id="2.40.70.10">
    <property type="entry name" value="Acid Proteases"/>
    <property type="match status" value="1"/>
</dbReference>
<dbReference type="Pfam" id="PF00385">
    <property type="entry name" value="Chromo"/>
    <property type="match status" value="1"/>
</dbReference>
<dbReference type="EC" id="3.1.26.4" evidence="3"/>
<dbReference type="Ensembl" id="ENSNFUT00015005271.1">
    <property type="protein sequence ID" value="ENSNFUP00015005000.1"/>
    <property type="gene ID" value="ENSNFUG00015002491.1"/>
</dbReference>
<dbReference type="EC" id="2.7.7.49" evidence="4"/>
<evidence type="ECO:0000256" key="19">
    <source>
        <dbReference type="ARBA" id="ARBA00039658"/>
    </source>
</evidence>
<feature type="domain" description="Reverse transcriptase" evidence="22">
    <location>
        <begin position="566"/>
        <end position="745"/>
    </location>
</feature>
<dbReference type="InterPro" id="IPR023780">
    <property type="entry name" value="Chromo_domain"/>
</dbReference>
<evidence type="ECO:0000256" key="5">
    <source>
        <dbReference type="ARBA" id="ARBA00022670"/>
    </source>
</evidence>
<dbReference type="Gene3D" id="2.40.50.40">
    <property type="match status" value="1"/>
</dbReference>
<keyword evidence="11" id="KW-0255">Endonuclease</keyword>
<evidence type="ECO:0000256" key="14">
    <source>
        <dbReference type="ARBA" id="ARBA00022908"/>
    </source>
</evidence>
<dbReference type="GO" id="GO:0046872">
    <property type="term" value="F:metal ion binding"/>
    <property type="evidence" value="ECO:0007669"/>
    <property type="project" value="UniProtKB-KW"/>
</dbReference>
<evidence type="ECO:0000256" key="6">
    <source>
        <dbReference type="ARBA" id="ARBA00022679"/>
    </source>
</evidence>
<dbReference type="InterPro" id="IPR005162">
    <property type="entry name" value="Retrotrans_gag_dom"/>
</dbReference>
<dbReference type="GO" id="GO:0005634">
    <property type="term" value="C:nucleus"/>
    <property type="evidence" value="ECO:0007669"/>
    <property type="project" value="UniProtKB-SubCell"/>
</dbReference>
<proteinExistence type="inferred from homology"/>
<reference evidence="24" key="1">
    <citation type="submission" date="2014-08" db="EMBL/GenBank/DDBJ databases">
        <authorList>
            <person name="Senf B."/>
            <person name="Petzold A."/>
            <person name="Downie B.R."/>
            <person name="Koch P."/>
            <person name="Platzer M."/>
        </authorList>
    </citation>
    <scope>NUCLEOTIDE SEQUENCE [LARGE SCALE GENOMIC DNA]</scope>
    <source>
        <strain evidence="24">GRZ</strain>
    </source>
</reference>
<keyword evidence="5" id="KW-0645">Protease</keyword>
<dbReference type="GO" id="GO:0003887">
    <property type="term" value="F:DNA-directed DNA polymerase activity"/>
    <property type="evidence" value="ECO:0007669"/>
    <property type="project" value="UniProtKB-KW"/>
</dbReference>
<dbReference type="CDD" id="cd00024">
    <property type="entry name" value="CD_CSD"/>
    <property type="match status" value="1"/>
</dbReference>
<dbReference type="GO" id="GO:0004523">
    <property type="term" value="F:RNA-DNA hybrid ribonuclease activity"/>
    <property type="evidence" value="ECO:0007669"/>
    <property type="project" value="UniProtKB-EC"/>
</dbReference>
<dbReference type="Pfam" id="PF03732">
    <property type="entry name" value="Retrotrans_gag"/>
    <property type="match status" value="1"/>
</dbReference>
<feature type="region of interest" description="Disordered" evidence="20">
    <location>
        <begin position="1"/>
        <end position="24"/>
    </location>
</feature>
<dbReference type="FunFam" id="3.10.20.370:FF:000003">
    <property type="entry name" value="Transposon Tf2-6 polyprotein"/>
    <property type="match status" value="1"/>
</dbReference>
<dbReference type="Pfam" id="PF17921">
    <property type="entry name" value="Integrase_H2C2"/>
    <property type="match status" value="1"/>
</dbReference>
<dbReference type="GeneTree" id="ENSGT01060000248608"/>
<evidence type="ECO:0000256" key="8">
    <source>
        <dbReference type="ARBA" id="ARBA00022722"/>
    </source>
</evidence>
<keyword evidence="16" id="KW-0239">DNA-directed DNA polymerase</keyword>
<comment type="similarity">
    <text evidence="2">Belongs to the beta type-B retroviral polymerase family. HERV class-II K(HML-2) pol subfamily.</text>
</comment>
<evidence type="ECO:0000256" key="10">
    <source>
        <dbReference type="ARBA" id="ARBA00022750"/>
    </source>
</evidence>
<evidence type="ECO:0000259" key="22">
    <source>
        <dbReference type="PROSITE" id="PS50878"/>
    </source>
</evidence>
<dbReference type="InterPro" id="IPR041588">
    <property type="entry name" value="Integrase_H2C2"/>
</dbReference>
<dbReference type="GO" id="GO:0003677">
    <property type="term" value="F:DNA binding"/>
    <property type="evidence" value="ECO:0007669"/>
    <property type="project" value="UniProtKB-KW"/>
</dbReference>
<dbReference type="InterPro" id="IPR000477">
    <property type="entry name" value="RT_dom"/>
</dbReference>
<evidence type="ECO:0000256" key="9">
    <source>
        <dbReference type="ARBA" id="ARBA00022723"/>
    </source>
</evidence>
<dbReference type="GO" id="GO:0006508">
    <property type="term" value="P:proteolysis"/>
    <property type="evidence" value="ECO:0007669"/>
    <property type="project" value="UniProtKB-KW"/>
</dbReference>
<accession>A0A8C6KH31</accession>
<name>A0A8C6KH31_NOTFU</name>
<organism evidence="24 25">
    <name type="scientific">Nothobranchius furzeri</name>
    <name type="common">Turquoise killifish</name>
    <dbReference type="NCBI Taxonomy" id="105023"/>
    <lineage>
        <taxon>Eukaryota</taxon>
        <taxon>Metazoa</taxon>
        <taxon>Chordata</taxon>
        <taxon>Craniata</taxon>
        <taxon>Vertebrata</taxon>
        <taxon>Euteleostomi</taxon>
        <taxon>Actinopterygii</taxon>
        <taxon>Neopterygii</taxon>
        <taxon>Teleostei</taxon>
        <taxon>Neoteleostei</taxon>
        <taxon>Acanthomorphata</taxon>
        <taxon>Ovalentaria</taxon>
        <taxon>Atherinomorphae</taxon>
        <taxon>Cyprinodontiformes</taxon>
        <taxon>Nothobranchiidae</taxon>
        <taxon>Nothobranchius</taxon>
    </lineage>
</organism>
<keyword evidence="25" id="KW-1185">Reference proteome</keyword>
<dbReference type="FunFam" id="3.30.420.10:FF:000032">
    <property type="entry name" value="Retrovirus-related Pol polyprotein from transposon 297-like Protein"/>
    <property type="match status" value="1"/>
</dbReference>
<reference evidence="24" key="3">
    <citation type="submission" date="2025-09" db="UniProtKB">
        <authorList>
            <consortium name="Ensembl"/>
        </authorList>
    </citation>
    <scope>IDENTIFICATION</scope>
</reference>
<dbReference type="Gene3D" id="1.10.340.70">
    <property type="match status" value="1"/>
</dbReference>
<keyword evidence="17" id="KW-0238">DNA-binding</keyword>
<dbReference type="SUPFAM" id="SSF53098">
    <property type="entry name" value="Ribonuclease H-like"/>
    <property type="match status" value="1"/>
</dbReference>
<keyword evidence="13" id="KW-0460">Magnesium</keyword>
<evidence type="ECO:0000313" key="25">
    <source>
        <dbReference type="Proteomes" id="UP000694548"/>
    </source>
</evidence>
<dbReference type="PROSITE" id="PS50994">
    <property type="entry name" value="INTEGRASE"/>
    <property type="match status" value="1"/>
</dbReference>
<dbReference type="Pfam" id="PF17917">
    <property type="entry name" value="RT_RNaseH"/>
    <property type="match status" value="1"/>
</dbReference>
<dbReference type="InterPro" id="IPR001584">
    <property type="entry name" value="Integrase_cat-core"/>
</dbReference>
<dbReference type="InterPro" id="IPR041373">
    <property type="entry name" value="RT_RNaseH"/>
</dbReference>
<evidence type="ECO:0000256" key="12">
    <source>
        <dbReference type="ARBA" id="ARBA00022801"/>
    </source>
</evidence>
<evidence type="ECO:0000256" key="7">
    <source>
        <dbReference type="ARBA" id="ARBA00022695"/>
    </source>
</evidence>
<dbReference type="Gene3D" id="3.30.420.10">
    <property type="entry name" value="Ribonuclease H-like superfamily/Ribonuclease H"/>
    <property type="match status" value="1"/>
</dbReference>
<keyword evidence="9" id="KW-0479">Metal-binding</keyword>
<sequence>MSDPAGRTQRQDPSLPASGEGAAGEASLPVLTQELRSCMSGLQQLHGRVARLEQAPAPPRQVRLGRPETFSGTAEDCRPFLTSCRLHFDFNPSEFPSEQSKVAFALSFLTGRAKRWGLAEWDRGAELHGRVARLEQAPAPPRQVRLGRPETFSGTAEDCRPFLTSCRLHFDFNPSEFPSEQSKVAFALSFLTGRAKRWGLAEWDRGAEVVRSFRAFSTQLLVVFDPSTPHRAAASELLRLKQGDDSVASYAVQFRTLAASSRWPDDALVDVFLQGLSSELKDELAAREVPEELEDLIDLAVRIDRRRMERLHDELRPLTSSPRPHPISVSVSHLGSDAPPSEPMQLAGRVSSFSPPSRPPTSVRLTYGTKHGEYDTLIDSGSDGDLMSQAVVSELLIPVEEVFPALSIHAVNGSLIHKVTARTVPVTVTVSGNHTERMCFFVVDSLVPPVILGYPWLSKHCPHIDWVSGRVLTWSPFCLLNCLSAAPVRPVSSQPPLEPPDISNVPPEYTDLAAVFSKVRAKNLPPHRPYDCAVDLLPGAQPPKGRLYPLSIPETTAMEEYIQEGLQAGIIRPSSSPAGAGFFFVGKKDGGLRPCIDYRGLNSVTVRNTYPLPLLQSAFDQIRGARVFTKLDLRNAYHLVRIREGDEWKTAFNTPCGHFEYLVMPFGLTNAPAVFQCFINDVLKDMINRFVYVYLDDILIFSPDRKTHVQHVRAVLQRLLENQLFCKAEKCEFHTTKTKFLGHVITPGEVQMDSDKVKAVLEWPTPTGRKQLQRFLGFANFYRRFIRGFSGVAAPLHRLTSAKVRFVWDTAADMAFAELKRRFSAAPILTQPDTSKQFIVEVDASESGVGAVLSQRASDNKVHPCAYFSCKLTPAERNYDIGNRELLAVKLALEEWRHWLEGAEQPFLVWTDHKNLEYVRTAKRLNPRQARWALFFDRFNFNLSFRPGSKNIKPDALSRQYQQEGEALESESTFIVPPNLVLGVSRWSLERRINAAVRDPTTIPSGCPPHCLFVPPGFRPAVLKWGHSSRLACHPGVTRTAFLVAQRFWWPTVSSDVRAFVSSCPVCASVKSPRTPPAGLLQPLPVPSRPWSHIAMDFITGLPNSKGKTVILTVVDRFSKMVHAIPLQRLPSAQQLAEVVVRHVFRLHGLPENITSDRGPQFVAAFWKEFCRLLGITVSLSSGFHPQTNGQVERFNQDLETTLRAMCLKNPQTWSSQLPWAEYSHNTLVNSTGFSPFQAAYGYQPPLFPHQERSASTSGPAAFVRRCRRTWTEYRSRLVRNQERFTSVANRRRSAAPEYKVGDRVWLSSADLPLKGGARKMQPRFIGPFPITKVINPVAVRLELPRALRVHPVFHVSKLKPERLCPLQTPPAVPPAPRIVDGGPVYSVNKLLASRRVGRGVQYLVDWVGYGPADRQWVPERHILSRDLIDQFHREHPTQPRRPSGSRTL</sequence>
<dbReference type="CDD" id="cd09274">
    <property type="entry name" value="RNase_HI_RT_Ty3"/>
    <property type="match status" value="1"/>
</dbReference>
<keyword evidence="10" id="KW-0064">Aspartyl protease</keyword>
<dbReference type="SUPFAM" id="SSF56672">
    <property type="entry name" value="DNA/RNA polymerases"/>
    <property type="match status" value="1"/>
</dbReference>
<evidence type="ECO:0000256" key="20">
    <source>
        <dbReference type="SAM" id="MobiDB-lite"/>
    </source>
</evidence>
<protein>
    <recommendedName>
        <fullName evidence="19">Gypsy retrotransposon integrase-like protein 1</fullName>
        <ecNumber evidence="4">2.7.7.49</ecNumber>
        <ecNumber evidence="3">3.1.26.4</ecNumber>
    </recommendedName>
</protein>
<dbReference type="GO" id="GO:0003964">
    <property type="term" value="F:RNA-directed DNA polymerase activity"/>
    <property type="evidence" value="ECO:0007669"/>
    <property type="project" value="UniProtKB-KW"/>
</dbReference>
<dbReference type="Gene3D" id="3.30.70.270">
    <property type="match status" value="2"/>
</dbReference>
<keyword evidence="18" id="KW-0233">DNA recombination</keyword>
<dbReference type="InterPro" id="IPR036397">
    <property type="entry name" value="RNaseH_sf"/>
</dbReference>
<dbReference type="InterPro" id="IPR000953">
    <property type="entry name" value="Chromo/chromo_shadow_dom"/>
</dbReference>
<dbReference type="CDD" id="cd00303">
    <property type="entry name" value="retropepsin_like"/>
    <property type="match status" value="1"/>
</dbReference>
<dbReference type="PANTHER" id="PTHR37984:SF5">
    <property type="entry name" value="PROTEIN NYNRIN-LIKE"/>
    <property type="match status" value="1"/>
</dbReference>
<evidence type="ECO:0000256" key="17">
    <source>
        <dbReference type="ARBA" id="ARBA00023125"/>
    </source>
</evidence>
<keyword evidence="14" id="KW-0229">DNA integration</keyword>
<keyword evidence="15" id="KW-0695">RNA-directed DNA polymerase</keyword>
<dbReference type="InterPro" id="IPR016197">
    <property type="entry name" value="Chromo-like_dom_sf"/>
</dbReference>
<evidence type="ECO:0000259" key="21">
    <source>
        <dbReference type="PROSITE" id="PS50013"/>
    </source>
</evidence>
<evidence type="ECO:0000256" key="16">
    <source>
        <dbReference type="ARBA" id="ARBA00022932"/>
    </source>
</evidence>
<dbReference type="Gene3D" id="3.10.20.370">
    <property type="match status" value="1"/>
</dbReference>
<dbReference type="InterPro" id="IPR043128">
    <property type="entry name" value="Rev_trsase/Diguanyl_cyclase"/>
</dbReference>